<organism evidence="1 2">
    <name type="scientific">Dendrobium nobile</name>
    <name type="common">Orchid</name>
    <dbReference type="NCBI Taxonomy" id="94219"/>
    <lineage>
        <taxon>Eukaryota</taxon>
        <taxon>Viridiplantae</taxon>
        <taxon>Streptophyta</taxon>
        <taxon>Embryophyta</taxon>
        <taxon>Tracheophyta</taxon>
        <taxon>Spermatophyta</taxon>
        <taxon>Magnoliopsida</taxon>
        <taxon>Liliopsida</taxon>
        <taxon>Asparagales</taxon>
        <taxon>Orchidaceae</taxon>
        <taxon>Epidendroideae</taxon>
        <taxon>Malaxideae</taxon>
        <taxon>Dendrobiinae</taxon>
        <taxon>Dendrobium</taxon>
    </lineage>
</organism>
<gene>
    <name evidence="1" type="ORF">KFK09_019321</name>
</gene>
<reference evidence="1" key="1">
    <citation type="journal article" date="2022" name="Front. Genet.">
        <title>Chromosome-Scale Assembly of the Dendrobium nobile Genome Provides Insights Into the Molecular Mechanism of the Biosynthesis of the Medicinal Active Ingredient of Dendrobium.</title>
        <authorList>
            <person name="Xu Q."/>
            <person name="Niu S.-C."/>
            <person name="Li K.-L."/>
            <person name="Zheng P.-J."/>
            <person name="Zhang X.-J."/>
            <person name="Jia Y."/>
            <person name="Liu Y."/>
            <person name="Niu Y.-X."/>
            <person name="Yu L.-H."/>
            <person name="Chen D.-F."/>
            <person name="Zhang G.-Q."/>
        </authorList>
    </citation>
    <scope>NUCLEOTIDE SEQUENCE</scope>
    <source>
        <tissue evidence="1">Leaf</tissue>
    </source>
</reference>
<name>A0A8T3AX86_DENNO</name>
<keyword evidence="2" id="KW-1185">Reference proteome</keyword>
<protein>
    <submittedName>
        <fullName evidence="1">Uncharacterized protein</fullName>
    </submittedName>
</protein>
<sequence length="145" mass="15743">MGKRTEYWRSLPNLNQHLDNNVFMNNGRPSEEPVNGCCVPMREKIKISLSTWLPEECSRKIRLFWGGFQPRAYLPFDERGGGLAKLKASGGGLAELRASSDNPTELRASSGGLAELRVSGGDLVEVRASSGGSAELRAGPQVVVQ</sequence>
<dbReference type="AlphaFoldDB" id="A0A8T3AX86"/>
<dbReference type="EMBL" id="JAGYWB010000013">
    <property type="protein sequence ID" value="KAI0501103.1"/>
    <property type="molecule type" value="Genomic_DNA"/>
</dbReference>
<dbReference type="Proteomes" id="UP000829196">
    <property type="component" value="Unassembled WGS sequence"/>
</dbReference>
<evidence type="ECO:0000313" key="2">
    <source>
        <dbReference type="Proteomes" id="UP000829196"/>
    </source>
</evidence>
<accession>A0A8T3AX86</accession>
<proteinExistence type="predicted"/>
<comment type="caution">
    <text evidence="1">The sequence shown here is derived from an EMBL/GenBank/DDBJ whole genome shotgun (WGS) entry which is preliminary data.</text>
</comment>
<evidence type="ECO:0000313" key="1">
    <source>
        <dbReference type="EMBL" id="KAI0501103.1"/>
    </source>
</evidence>